<sequence length="150" mass="16573">MDLPAESQLGLAMNADYGFDTITFPDQPSPVAIQTQLIGGLSTQEDFWLGTLGLSPINFNCSDPSREVPNFLRSLKDHGHISSVSWGYTADFYANSSTNFGSLTLGGNDTSRFNENTTLTFPFSANVSTDLLVCISPRDKIRDFRELHHY</sequence>
<dbReference type="EMBL" id="LFZN01000035">
    <property type="protein sequence ID" value="KXT02943.1"/>
    <property type="molecule type" value="Genomic_DNA"/>
</dbReference>
<reference evidence="1 2" key="1">
    <citation type="submission" date="2015-07" db="EMBL/GenBank/DDBJ databases">
        <title>Comparative genomics of the Sigatoka disease complex on banana suggests a link between parallel evolutionary changes in Pseudocercospora fijiensis and Pseudocercospora eumusae and increased virulence on the banana host.</title>
        <authorList>
            <person name="Chang T.-C."/>
            <person name="Salvucci A."/>
            <person name="Crous P.W."/>
            <person name="Stergiopoulos I."/>
        </authorList>
    </citation>
    <scope>NUCLEOTIDE SEQUENCE [LARGE SCALE GENOMIC DNA]</scope>
    <source>
        <strain evidence="1 2">CBS 114824</strain>
    </source>
</reference>
<proteinExistence type="predicted"/>
<dbReference type="STRING" id="321146.A0A139HKK2"/>
<dbReference type="AlphaFoldDB" id="A0A139HKK2"/>
<name>A0A139HKK2_9PEZI</name>
<keyword evidence="2" id="KW-1185">Reference proteome</keyword>
<evidence type="ECO:0000313" key="2">
    <source>
        <dbReference type="Proteomes" id="UP000070133"/>
    </source>
</evidence>
<accession>A0A139HKK2</accession>
<dbReference type="Proteomes" id="UP000070133">
    <property type="component" value="Unassembled WGS sequence"/>
</dbReference>
<comment type="caution">
    <text evidence="1">The sequence shown here is derived from an EMBL/GenBank/DDBJ whole genome shotgun (WGS) entry which is preliminary data.</text>
</comment>
<evidence type="ECO:0000313" key="1">
    <source>
        <dbReference type="EMBL" id="KXT02943.1"/>
    </source>
</evidence>
<dbReference type="InterPro" id="IPR021109">
    <property type="entry name" value="Peptidase_aspartic_dom_sf"/>
</dbReference>
<dbReference type="SUPFAM" id="SSF50630">
    <property type="entry name" value="Acid proteases"/>
    <property type="match status" value="1"/>
</dbReference>
<dbReference type="Gene3D" id="2.40.70.10">
    <property type="entry name" value="Acid Proteases"/>
    <property type="match status" value="1"/>
</dbReference>
<gene>
    <name evidence="1" type="ORF">AC578_10595</name>
</gene>
<evidence type="ECO:0008006" key="3">
    <source>
        <dbReference type="Google" id="ProtNLM"/>
    </source>
</evidence>
<dbReference type="OrthoDB" id="4074350at2759"/>
<protein>
    <recommendedName>
        <fullName evidence="3">Peptidase A1 domain-containing protein</fullName>
    </recommendedName>
</protein>
<organism evidence="1 2">
    <name type="scientific">Pseudocercospora eumusae</name>
    <dbReference type="NCBI Taxonomy" id="321146"/>
    <lineage>
        <taxon>Eukaryota</taxon>
        <taxon>Fungi</taxon>
        <taxon>Dikarya</taxon>
        <taxon>Ascomycota</taxon>
        <taxon>Pezizomycotina</taxon>
        <taxon>Dothideomycetes</taxon>
        <taxon>Dothideomycetidae</taxon>
        <taxon>Mycosphaerellales</taxon>
        <taxon>Mycosphaerellaceae</taxon>
        <taxon>Pseudocercospora</taxon>
    </lineage>
</organism>